<dbReference type="AlphaFoldDB" id="A0A852VP85"/>
<dbReference type="RefSeq" id="WP_185991564.1">
    <property type="nucleotide sequence ID" value="NZ_JACCAE010000001.1"/>
</dbReference>
<sequence>MDEAMVAAEMYRVAAMPGGSPLSVAFYDRHRRADALTSARIIQRLGSWRGACAAAGVESNKPSRASYRHRWSEQDLLDWVRRYLVEAEKPSYADFSRWLRGQEDAPSANTVRNTFGGWSAVREAAGS</sequence>
<comment type="caution">
    <text evidence="1">The sequence shown here is derived from an EMBL/GenBank/DDBJ whole genome shotgun (WGS) entry which is preliminary data.</text>
</comment>
<evidence type="ECO:0000313" key="2">
    <source>
        <dbReference type="Proteomes" id="UP000554054"/>
    </source>
</evidence>
<keyword evidence="2" id="KW-1185">Reference proteome</keyword>
<gene>
    <name evidence="1" type="ORF">BJY20_002184</name>
</gene>
<dbReference type="Proteomes" id="UP000554054">
    <property type="component" value="Unassembled WGS sequence"/>
</dbReference>
<protein>
    <submittedName>
        <fullName evidence="1">Uncharacterized protein</fullName>
    </submittedName>
</protein>
<dbReference type="Pfam" id="PF18780">
    <property type="entry name" value="HNH_repeat"/>
    <property type="match status" value="1"/>
</dbReference>
<organism evidence="1 2">
    <name type="scientific">Janibacter cremeus</name>
    <dbReference type="NCBI Taxonomy" id="1285192"/>
    <lineage>
        <taxon>Bacteria</taxon>
        <taxon>Bacillati</taxon>
        <taxon>Actinomycetota</taxon>
        <taxon>Actinomycetes</taxon>
        <taxon>Micrococcales</taxon>
        <taxon>Intrasporangiaceae</taxon>
        <taxon>Janibacter</taxon>
    </lineage>
</organism>
<proteinExistence type="predicted"/>
<accession>A0A852VP85</accession>
<evidence type="ECO:0000313" key="1">
    <source>
        <dbReference type="EMBL" id="NYF98792.1"/>
    </source>
</evidence>
<dbReference type="InterPro" id="IPR041025">
    <property type="entry name" value="HNH_repeat"/>
</dbReference>
<dbReference type="EMBL" id="JACCAE010000001">
    <property type="protein sequence ID" value="NYF98792.1"/>
    <property type="molecule type" value="Genomic_DNA"/>
</dbReference>
<name>A0A852VP85_9MICO</name>
<reference evidence="1 2" key="1">
    <citation type="submission" date="2020-07" db="EMBL/GenBank/DDBJ databases">
        <title>Sequencing the genomes of 1000 actinobacteria strains.</title>
        <authorList>
            <person name="Klenk H.-P."/>
        </authorList>
    </citation>
    <scope>NUCLEOTIDE SEQUENCE [LARGE SCALE GENOMIC DNA]</scope>
    <source>
        <strain evidence="1 2">DSM 26154</strain>
    </source>
</reference>